<comment type="caution">
    <text evidence="3">The sequence shown here is derived from an EMBL/GenBank/DDBJ whole genome shotgun (WGS) entry which is preliminary data.</text>
</comment>
<keyword evidence="4" id="KW-1185">Reference proteome</keyword>
<evidence type="ECO:0000256" key="1">
    <source>
        <dbReference type="SAM" id="Phobius"/>
    </source>
</evidence>
<feature type="transmembrane region" description="Helical" evidence="1">
    <location>
        <begin position="61"/>
        <end position="82"/>
    </location>
</feature>
<proteinExistence type="predicted"/>
<dbReference type="Pfam" id="PF02517">
    <property type="entry name" value="Rce1-like"/>
    <property type="match status" value="1"/>
</dbReference>
<feature type="transmembrane region" description="Helical" evidence="1">
    <location>
        <begin position="187"/>
        <end position="209"/>
    </location>
</feature>
<gene>
    <name evidence="3" type="ORF">EV696_11158</name>
</gene>
<evidence type="ECO:0000259" key="2">
    <source>
        <dbReference type="Pfam" id="PF02517"/>
    </source>
</evidence>
<organism evidence="3 4">
    <name type="scientific">Permianibacter aggregans</name>
    <dbReference type="NCBI Taxonomy" id="1510150"/>
    <lineage>
        <taxon>Bacteria</taxon>
        <taxon>Pseudomonadati</taxon>
        <taxon>Pseudomonadota</taxon>
        <taxon>Gammaproteobacteria</taxon>
        <taxon>Pseudomonadales</taxon>
        <taxon>Pseudomonadaceae</taxon>
        <taxon>Permianibacter</taxon>
    </lineage>
</organism>
<keyword evidence="3" id="KW-0645">Protease</keyword>
<dbReference type="InterPro" id="IPR003675">
    <property type="entry name" value="Rce1/LyrA-like_dom"/>
</dbReference>
<reference evidence="3 4" key="1">
    <citation type="submission" date="2019-03" db="EMBL/GenBank/DDBJ databases">
        <title>Genomic Encyclopedia of Type Strains, Phase IV (KMG-IV): sequencing the most valuable type-strain genomes for metagenomic binning, comparative biology and taxonomic classification.</title>
        <authorList>
            <person name="Goeker M."/>
        </authorList>
    </citation>
    <scope>NUCLEOTIDE SEQUENCE [LARGE SCALE GENOMIC DNA]</scope>
    <source>
        <strain evidence="3 4">DSM 103792</strain>
    </source>
</reference>
<feature type="transmembrane region" description="Helical" evidence="1">
    <location>
        <begin position="29"/>
        <end position="49"/>
    </location>
</feature>
<dbReference type="RefSeq" id="WP_133591337.1">
    <property type="nucleotide sequence ID" value="NZ_CP037953.1"/>
</dbReference>
<accession>A0A4R6UJK9</accession>
<keyword evidence="1" id="KW-1133">Transmembrane helix</keyword>
<sequence length="241" mass="28198">MTAKPARAIWQGHLLQFESQPDWPIERRLVLRLLWLFIVFELVLGPRLGWWSLPVSWRLPLQWTAMLLALHWSAVSYRAIGFKPWSIWTRTERWYLPQAVVLANLIFFALFSAQFLALASAPAYVATLLLLILMQLLWGAWQELIYRGLLQTALRHWLRPWPALLIANTAFTFGPLHFYHLFIERSWLATLAMFTAIWFIGLLFGILFLRTRNFWLIAVLHGIGNVYIDGPAMLARWLTQS</sequence>
<evidence type="ECO:0000313" key="3">
    <source>
        <dbReference type="EMBL" id="TDQ47130.1"/>
    </source>
</evidence>
<dbReference type="GO" id="GO:0080120">
    <property type="term" value="P:CAAX-box protein maturation"/>
    <property type="evidence" value="ECO:0007669"/>
    <property type="project" value="UniProtKB-ARBA"/>
</dbReference>
<dbReference type="GO" id="GO:0006508">
    <property type="term" value="P:proteolysis"/>
    <property type="evidence" value="ECO:0007669"/>
    <property type="project" value="UniProtKB-KW"/>
</dbReference>
<evidence type="ECO:0000313" key="4">
    <source>
        <dbReference type="Proteomes" id="UP000295375"/>
    </source>
</evidence>
<feature type="transmembrane region" description="Helical" evidence="1">
    <location>
        <begin position="123"/>
        <end position="141"/>
    </location>
</feature>
<keyword evidence="1" id="KW-0812">Transmembrane</keyword>
<feature type="transmembrane region" description="Helical" evidence="1">
    <location>
        <begin position="161"/>
        <end position="181"/>
    </location>
</feature>
<keyword evidence="1" id="KW-0472">Membrane</keyword>
<dbReference type="AlphaFoldDB" id="A0A4R6UJK9"/>
<dbReference type="Proteomes" id="UP000295375">
    <property type="component" value="Unassembled WGS sequence"/>
</dbReference>
<dbReference type="GO" id="GO:0004175">
    <property type="term" value="F:endopeptidase activity"/>
    <property type="evidence" value="ECO:0007669"/>
    <property type="project" value="UniProtKB-ARBA"/>
</dbReference>
<dbReference type="EMBL" id="SNYM01000011">
    <property type="protein sequence ID" value="TDQ47130.1"/>
    <property type="molecule type" value="Genomic_DNA"/>
</dbReference>
<feature type="domain" description="CAAX prenyl protease 2/Lysostaphin resistance protein A-like" evidence="2">
    <location>
        <begin position="127"/>
        <end position="226"/>
    </location>
</feature>
<name>A0A4R6UJK9_9GAMM</name>
<feature type="transmembrane region" description="Helical" evidence="1">
    <location>
        <begin position="94"/>
        <end position="117"/>
    </location>
</feature>
<keyword evidence="3" id="KW-0378">Hydrolase</keyword>
<protein>
    <submittedName>
        <fullName evidence="3">CAAX prenyl protease-like protein</fullName>
    </submittedName>
</protein>